<dbReference type="AlphaFoldDB" id="A0AAW3AH41"/>
<comment type="caution">
    <text evidence="1">The sequence shown here is derived from an EMBL/GenBank/DDBJ whole genome shotgun (WGS) entry which is preliminary data.</text>
</comment>
<proteinExistence type="predicted"/>
<gene>
    <name evidence="1" type="ORF">Q4I31_004163</name>
</gene>
<name>A0AAW3AH41_9TRYP</name>
<evidence type="ECO:0000313" key="1">
    <source>
        <dbReference type="EMBL" id="KAL0504276.1"/>
    </source>
</evidence>
<sequence>MACAFGLKMRRSTLLVGVVPALLFVCFLCGAALSTTALKEGPHMSPVAQCSEDFSLVCSSSTSTRSLWGCMMMNMDKINNEMCKEYVIGFRACTTDAEKRSSCVYPAADYATSVRRCLRSIPTEQLSEACRVSRFYSPIAEMLAAKQRYY</sequence>
<keyword evidence="2" id="KW-1185">Reference proteome</keyword>
<protein>
    <submittedName>
        <fullName evidence="1">Uncharacterized protein</fullName>
    </submittedName>
</protein>
<dbReference type="EMBL" id="JBAMZK010000025">
    <property type="protein sequence ID" value="KAL0504276.1"/>
    <property type="molecule type" value="Genomic_DNA"/>
</dbReference>
<organism evidence="1 2">
    <name type="scientific">Leishmania lindenbergi</name>
    <dbReference type="NCBI Taxonomy" id="651832"/>
    <lineage>
        <taxon>Eukaryota</taxon>
        <taxon>Discoba</taxon>
        <taxon>Euglenozoa</taxon>
        <taxon>Kinetoplastea</taxon>
        <taxon>Metakinetoplastina</taxon>
        <taxon>Trypanosomatida</taxon>
        <taxon>Trypanosomatidae</taxon>
        <taxon>Leishmaniinae</taxon>
        <taxon>Leishmania</taxon>
    </lineage>
</organism>
<evidence type="ECO:0000313" key="2">
    <source>
        <dbReference type="Proteomes" id="UP001500131"/>
    </source>
</evidence>
<dbReference type="Proteomes" id="UP001500131">
    <property type="component" value="Unassembled WGS sequence"/>
</dbReference>
<reference evidence="1 2" key="1">
    <citation type="submission" date="2024-02" db="EMBL/GenBank/DDBJ databases">
        <title>FIRST GENOME SEQUENCES OF Leishmania (Viannia) shawi, Leishmania (Viannia) lindenbergi AND Leishmania (Viannia) utingensis.</title>
        <authorList>
            <person name="Resadore F."/>
            <person name="Custodio M.G.F."/>
            <person name="Boite M.C."/>
            <person name="Cupolillo E."/>
            <person name="Ferreira G.E.M."/>
        </authorList>
    </citation>
    <scope>NUCLEOTIDE SEQUENCE [LARGE SCALE GENOMIC DNA]</scope>
    <source>
        <strain evidence="1 2">MHOM/BR/1966/M15733</strain>
    </source>
</reference>
<accession>A0AAW3AH41</accession>